<evidence type="ECO:0000256" key="3">
    <source>
        <dbReference type="ARBA" id="ARBA00013109"/>
    </source>
</evidence>
<dbReference type="OMA" id="WVESIME"/>
<keyword evidence="10" id="KW-1185">Reference proteome</keyword>
<dbReference type="GO" id="GO:0004852">
    <property type="term" value="F:uroporphyrinogen-III synthase activity"/>
    <property type="evidence" value="ECO:0007669"/>
    <property type="project" value="UniProtKB-UniRule"/>
</dbReference>
<evidence type="ECO:0000313" key="9">
    <source>
        <dbReference type="EMBL" id="KAH7426408.1"/>
    </source>
</evidence>
<dbReference type="GO" id="GO:0006780">
    <property type="term" value="P:uroporphyrinogen III biosynthetic process"/>
    <property type="evidence" value="ECO:0007669"/>
    <property type="project" value="UniProtKB-UniRule"/>
</dbReference>
<dbReference type="Gene3D" id="3.40.50.10090">
    <property type="match status" value="2"/>
</dbReference>
<sequence length="323" mass="34841">MATCMVSRIAGAYSASLWHSSSRGTRLQAFRVQAKSSSPSVVVTREKGKNQKLMNILHSHGISSLELPLIEHREGPDLDKLPSFIREGMFDWIVITSPEAASVFLDGWRKAGFPEARLAVVGVGTGQVFEKVELENTKLSIDFVPSKANAKILAEELPKLLNGREKVLYPASAKASNELEMGLSARGFEVIRLNTYSTEAVKFIDSSILEIAISSPVVALASPTAVRAWVDVIDVSTWSGAAACIGQTSAVAAQKAGLKRVFYPENPGIEGSLSLSLSLSPPFFFLSPQKRTVPFFPMVFLFSLNMNSSDPSASDLGLLTSSC</sequence>
<gene>
    <name evidence="9" type="ORF">KP509_10G001000</name>
</gene>
<dbReference type="Proteomes" id="UP000825935">
    <property type="component" value="Chromosome 10"/>
</dbReference>
<comment type="caution">
    <text evidence="9">The sequence shown here is derived from an EMBL/GenBank/DDBJ whole genome shotgun (WGS) entry which is preliminary data.</text>
</comment>
<dbReference type="AlphaFoldDB" id="A0A8T2TVG5"/>
<feature type="domain" description="Tetrapyrrole biosynthesis uroporphyrinogen III synthase" evidence="8">
    <location>
        <begin position="56"/>
        <end position="271"/>
    </location>
</feature>
<comment type="similarity">
    <text evidence="2 7">Belongs to the uroporphyrinogen-III synthase family.</text>
</comment>
<dbReference type="InterPro" id="IPR003754">
    <property type="entry name" value="4pyrrol_synth_uPrphyn_synth"/>
</dbReference>
<comment type="function">
    <text evidence="7">Catalyzes cyclization of the linear tetrapyrrole, hydroxymethylbilane, to the macrocyclic uroporphyrinogen III.</text>
</comment>
<dbReference type="InterPro" id="IPR039793">
    <property type="entry name" value="UROS/Hem4"/>
</dbReference>
<dbReference type="PANTHER" id="PTHR38042">
    <property type="entry name" value="UROPORPHYRINOGEN-III SYNTHASE, CHLOROPLASTIC"/>
    <property type="match status" value="1"/>
</dbReference>
<organism evidence="9 10">
    <name type="scientific">Ceratopteris richardii</name>
    <name type="common">Triangle waterfern</name>
    <dbReference type="NCBI Taxonomy" id="49495"/>
    <lineage>
        <taxon>Eukaryota</taxon>
        <taxon>Viridiplantae</taxon>
        <taxon>Streptophyta</taxon>
        <taxon>Embryophyta</taxon>
        <taxon>Tracheophyta</taxon>
        <taxon>Polypodiopsida</taxon>
        <taxon>Polypodiidae</taxon>
        <taxon>Polypodiales</taxon>
        <taxon>Pteridineae</taxon>
        <taxon>Pteridaceae</taxon>
        <taxon>Parkerioideae</taxon>
        <taxon>Ceratopteris</taxon>
    </lineage>
</organism>
<evidence type="ECO:0000256" key="1">
    <source>
        <dbReference type="ARBA" id="ARBA00004772"/>
    </source>
</evidence>
<dbReference type="Pfam" id="PF02602">
    <property type="entry name" value="HEM4"/>
    <property type="match status" value="1"/>
</dbReference>
<keyword evidence="4 7" id="KW-0456">Lyase</keyword>
<dbReference type="GO" id="GO:0006782">
    <property type="term" value="P:protoporphyrinogen IX biosynthetic process"/>
    <property type="evidence" value="ECO:0007669"/>
    <property type="project" value="UniProtKB-UniRule"/>
</dbReference>
<protein>
    <recommendedName>
        <fullName evidence="3 7">Uroporphyrinogen-III synthase</fullName>
        <ecNumber evidence="3 7">4.2.1.75</ecNumber>
    </recommendedName>
</protein>
<evidence type="ECO:0000256" key="5">
    <source>
        <dbReference type="ARBA" id="ARBA00023244"/>
    </source>
</evidence>
<evidence type="ECO:0000313" key="10">
    <source>
        <dbReference type="Proteomes" id="UP000825935"/>
    </source>
</evidence>
<keyword evidence="5 7" id="KW-0627">Porphyrin biosynthesis</keyword>
<dbReference type="InterPro" id="IPR036108">
    <property type="entry name" value="4pyrrol_syn_uPrphyn_synt_sf"/>
</dbReference>
<comment type="pathway">
    <text evidence="1 7">Porphyrin-containing compound metabolism; protoporphyrin-IX biosynthesis; coproporphyrinogen-III from 5-aminolevulinate: step 3/4.</text>
</comment>
<dbReference type="OrthoDB" id="443551at2759"/>
<evidence type="ECO:0000256" key="4">
    <source>
        <dbReference type="ARBA" id="ARBA00023239"/>
    </source>
</evidence>
<reference evidence="9" key="1">
    <citation type="submission" date="2021-08" db="EMBL/GenBank/DDBJ databases">
        <title>WGS assembly of Ceratopteris richardii.</title>
        <authorList>
            <person name="Marchant D.B."/>
            <person name="Chen G."/>
            <person name="Jenkins J."/>
            <person name="Shu S."/>
            <person name="Leebens-Mack J."/>
            <person name="Grimwood J."/>
            <person name="Schmutz J."/>
            <person name="Soltis P."/>
            <person name="Soltis D."/>
            <person name="Chen Z.-H."/>
        </authorList>
    </citation>
    <scope>NUCLEOTIDE SEQUENCE</scope>
    <source>
        <strain evidence="9">Whitten #5841</strain>
        <tissue evidence="9">Leaf</tissue>
    </source>
</reference>
<dbReference type="EMBL" id="CM035415">
    <property type="protein sequence ID" value="KAH7426408.1"/>
    <property type="molecule type" value="Genomic_DNA"/>
</dbReference>
<dbReference type="EC" id="4.2.1.75" evidence="3 7"/>
<proteinExistence type="inferred from homology"/>
<dbReference type="PANTHER" id="PTHR38042:SF1">
    <property type="entry name" value="UROPORPHYRINOGEN-III SYNTHASE, CHLOROPLASTIC"/>
    <property type="match status" value="1"/>
</dbReference>
<accession>A0A8T2TVG5</accession>
<evidence type="ECO:0000256" key="6">
    <source>
        <dbReference type="ARBA" id="ARBA00048617"/>
    </source>
</evidence>
<comment type="catalytic activity">
    <reaction evidence="6 7">
        <text>hydroxymethylbilane = uroporphyrinogen III + H2O</text>
        <dbReference type="Rhea" id="RHEA:18965"/>
        <dbReference type="ChEBI" id="CHEBI:15377"/>
        <dbReference type="ChEBI" id="CHEBI:57308"/>
        <dbReference type="ChEBI" id="CHEBI:57845"/>
        <dbReference type="EC" id="4.2.1.75"/>
    </reaction>
</comment>
<dbReference type="SUPFAM" id="SSF69618">
    <property type="entry name" value="HemD-like"/>
    <property type="match status" value="1"/>
</dbReference>
<name>A0A8T2TVG5_CERRI</name>
<evidence type="ECO:0000256" key="7">
    <source>
        <dbReference type="RuleBase" id="RU366031"/>
    </source>
</evidence>
<evidence type="ECO:0000259" key="8">
    <source>
        <dbReference type="Pfam" id="PF02602"/>
    </source>
</evidence>
<evidence type="ECO:0000256" key="2">
    <source>
        <dbReference type="ARBA" id="ARBA00008133"/>
    </source>
</evidence>
<dbReference type="CDD" id="cd06578">
    <property type="entry name" value="HemD"/>
    <property type="match status" value="1"/>
</dbReference>